<dbReference type="GO" id="GO:0015267">
    <property type="term" value="F:channel activity"/>
    <property type="evidence" value="ECO:0007669"/>
    <property type="project" value="InterPro"/>
</dbReference>
<dbReference type="Pfam" id="PF06369">
    <property type="entry name" value="Anemone_cytotox"/>
    <property type="match status" value="1"/>
</dbReference>
<evidence type="ECO:0000256" key="2">
    <source>
        <dbReference type="ARBA" id="ARBA00004532"/>
    </source>
</evidence>
<reference evidence="7" key="1">
    <citation type="submission" date="2021-01" db="EMBL/GenBank/DDBJ databases">
        <authorList>
            <person name="Zahm M."/>
            <person name="Roques C."/>
            <person name="Cabau C."/>
            <person name="Klopp C."/>
            <person name="Donnadieu C."/>
            <person name="Jouanno E."/>
            <person name="Lampietro C."/>
            <person name="Louis A."/>
            <person name="Herpin A."/>
            <person name="Echchiki A."/>
            <person name="Berthelot C."/>
            <person name="Parey E."/>
            <person name="Roest-Crollius H."/>
            <person name="Braasch I."/>
            <person name="Postlethwait J."/>
            <person name="Bobe J."/>
            <person name="Montfort J."/>
            <person name="Bouchez O."/>
            <person name="Begum T."/>
            <person name="Mejri S."/>
            <person name="Adams A."/>
            <person name="Chen W.-J."/>
            <person name="Guiguen Y."/>
        </authorList>
    </citation>
    <scope>NUCLEOTIDE SEQUENCE</scope>
    <source>
        <strain evidence="7">YG-15Mar2019-1</strain>
        <tissue evidence="7">Brain</tissue>
    </source>
</reference>
<sequence>MQKVFPHYDCNSTVLDLIQSEARDVPAEPQRPAPSRLHSPQPNTGTDTTPLLPAQQTTTDPLKMNIVNLSSALFSGASMVNEIIQHSASAGDRSVSIHLTNHTKTYILVNPQVYTHSGYCYNPPQPTVKEGIREICSFTKTTGTACGAVGVLTYDIANDCRKTLKRLAIMFSVPFDYSYYENWFALGFFGTDRACDESLYKLMYNENDGTFTRTKALGTENSHTSTDKKYTLRGTMTPMAKAVLKVEVWEED</sequence>
<dbReference type="GO" id="GO:0006812">
    <property type="term" value="P:monoatomic cation transport"/>
    <property type="evidence" value="ECO:0007669"/>
    <property type="project" value="InterPro"/>
</dbReference>
<keyword evidence="5" id="KW-0166">Nematocyst</keyword>
<organism evidence="7 8">
    <name type="scientific">Megalops atlanticus</name>
    <name type="common">Tarpon</name>
    <name type="synonym">Clupea gigantea</name>
    <dbReference type="NCBI Taxonomy" id="7932"/>
    <lineage>
        <taxon>Eukaryota</taxon>
        <taxon>Metazoa</taxon>
        <taxon>Chordata</taxon>
        <taxon>Craniata</taxon>
        <taxon>Vertebrata</taxon>
        <taxon>Euteleostomi</taxon>
        <taxon>Actinopterygii</taxon>
        <taxon>Neopterygii</taxon>
        <taxon>Teleostei</taxon>
        <taxon>Elopiformes</taxon>
        <taxon>Megalopidae</taxon>
        <taxon>Megalops</taxon>
    </lineage>
</organism>
<dbReference type="GO" id="GO:0046930">
    <property type="term" value="C:pore complex"/>
    <property type="evidence" value="ECO:0007669"/>
    <property type="project" value="InterPro"/>
</dbReference>
<dbReference type="EMBL" id="JAFDVH010000002">
    <property type="protein sequence ID" value="KAG7488330.1"/>
    <property type="molecule type" value="Genomic_DNA"/>
</dbReference>
<dbReference type="PANTHER" id="PTHR40388:SF1">
    <property type="entry name" value="BRYOPORIN"/>
    <property type="match status" value="1"/>
</dbReference>
<dbReference type="InterPro" id="IPR050677">
    <property type="entry name" value="Actinoporin_PFT"/>
</dbReference>
<dbReference type="InterPro" id="IPR009104">
    <property type="entry name" value="Anemon_actinoporin-like"/>
</dbReference>
<name>A0A9D3TIH2_MEGAT</name>
<keyword evidence="4" id="KW-0472">Membrane</keyword>
<comment type="caution">
    <text evidence="7">The sequence shown here is derived from an EMBL/GenBank/DDBJ whole genome shotgun (WGS) entry which is preliminary data.</text>
</comment>
<dbReference type="GO" id="GO:0042151">
    <property type="term" value="C:nematocyst"/>
    <property type="evidence" value="ECO:0007669"/>
    <property type="project" value="UniProtKB-SubCell"/>
</dbReference>
<dbReference type="Proteomes" id="UP001046870">
    <property type="component" value="Chromosome 2"/>
</dbReference>
<feature type="region of interest" description="Disordered" evidence="6">
    <location>
        <begin position="24"/>
        <end position="59"/>
    </location>
</feature>
<feature type="compositionally biased region" description="Low complexity" evidence="6">
    <location>
        <begin position="46"/>
        <end position="59"/>
    </location>
</feature>
<evidence type="ECO:0000313" key="7">
    <source>
        <dbReference type="EMBL" id="KAG7488330.1"/>
    </source>
</evidence>
<comment type="subcellular location">
    <subcellularLocation>
        <location evidence="2">Nematocyst</location>
    </subcellularLocation>
    <subcellularLocation>
        <location evidence="1">Target cell membrane</location>
    </subcellularLocation>
</comment>
<dbReference type="Gene3D" id="2.60.270.20">
    <property type="entry name" value="Cytolysin/lectin"/>
    <property type="match status" value="1"/>
</dbReference>
<evidence type="ECO:0000256" key="1">
    <source>
        <dbReference type="ARBA" id="ARBA00004175"/>
    </source>
</evidence>
<gene>
    <name evidence="7" type="ORF">MATL_G00032670</name>
</gene>
<keyword evidence="8" id="KW-1185">Reference proteome</keyword>
<dbReference type="GO" id="GO:0044218">
    <property type="term" value="C:other organism cell membrane"/>
    <property type="evidence" value="ECO:0007669"/>
    <property type="project" value="UniProtKB-KW"/>
</dbReference>
<dbReference type="OrthoDB" id="2304600at2759"/>
<evidence type="ECO:0000256" key="5">
    <source>
        <dbReference type="ARBA" id="ARBA00023331"/>
    </source>
</evidence>
<accession>A0A9D3TIH2</accession>
<dbReference type="PANTHER" id="PTHR40388">
    <property type="entry name" value="BRYOPORIN"/>
    <property type="match status" value="1"/>
</dbReference>
<evidence type="ECO:0000256" key="6">
    <source>
        <dbReference type="SAM" id="MobiDB-lite"/>
    </source>
</evidence>
<dbReference type="AlphaFoldDB" id="A0A9D3TIH2"/>
<dbReference type="InterPro" id="IPR015926">
    <property type="entry name" value="Cytolysin/lectin"/>
</dbReference>
<evidence type="ECO:0000256" key="3">
    <source>
        <dbReference type="ARBA" id="ARBA00022537"/>
    </source>
</evidence>
<evidence type="ECO:0000256" key="4">
    <source>
        <dbReference type="ARBA" id="ARBA00023298"/>
    </source>
</evidence>
<protein>
    <submittedName>
        <fullName evidence="7">Uncharacterized protein</fullName>
    </submittedName>
</protein>
<keyword evidence="3" id="KW-1052">Target cell membrane</keyword>
<keyword evidence="4" id="KW-1053">Target membrane</keyword>
<dbReference type="SUPFAM" id="SSF63724">
    <property type="entry name" value="Cytolysin/lectin"/>
    <property type="match status" value="1"/>
</dbReference>
<evidence type="ECO:0000313" key="8">
    <source>
        <dbReference type="Proteomes" id="UP001046870"/>
    </source>
</evidence>
<dbReference type="GO" id="GO:0051715">
    <property type="term" value="P:cytolysis in another organism"/>
    <property type="evidence" value="ECO:0007669"/>
    <property type="project" value="InterPro"/>
</dbReference>
<proteinExistence type="predicted"/>
<dbReference type="GO" id="GO:0046931">
    <property type="term" value="P:pore complex assembly"/>
    <property type="evidence" value="ECO:0007669"/>
    <property type="project" value="InterPro"/>
</dbReference>